<protein>
    <recommendedName>
        <fullName evidence="2">Mos1 transposase HTH domain-containing protein</fullName>
    </recommendedName>
</protein>
<dbReference type="EMBL" id="JAJSOF020000038">
    <property type="protein sequence ID" value="KAJ4427722.1"/>
    <property type="molecule type" value="Genomic_DNA"/>
</dbReference>
<comment type="caution">
    <text evidence="3">The sequence shown here is derived from an EMBL/GenBank/DDBJ whole genome shotgun (WGS) entry which is preliminary data.</text>
</comment>
<feature type="domain" description="Mos1 transposase HTH" evidence="2">
    <location>
        <begin position="8"/>
        <end position="49"/>
    </location>
</feature>
<feature type="region of interest" description="Disordered" evidence="1">
    <location>
        <begin position="53"/>
        <end position="72"/>
    </location>
</feature>
<dbReference type="Proteomes" id="UP001148838">
    <property type="component" value="Unassembled WGS sequence"/>
</dbReference>
<evidence type="ECO:0000256" key="1">
    <source>
        <dbReference type="SAM" id="MobiDB-lite"/>
    </source>
</evidence>
<accession>A0ABQ8S163</accession>
<dbReference type="InterPro" id="IPR041426">
    <property type="entry name" value="Mos1_HTH"/>
</dbReference>
<gene>
    <name evidence="3" type="ORF">ANN_25374</name>
</gene>
<evidence type="ECO:0000313" key="3">
    <source>
        <dbReference type="EMBL" id="KAJ4427722.1"/>
    </source>
</evidence>
<dbReference type="InterPro" id="IPR052709">
    <property type="entry name" value="Transposase-MT_Hybrid"/>
</dbReference>
<keyword evidence="4" id="KW-1185">Reference proteome</keyword>
<name>A0ABQ8S163_PERAM</name>
<sequence>MDKKTKQVCIKFCFKTGKSASETYELLKTAFGDKCLSRSNVFIWFNRLKYVRKSDEDDPQSGRPSTSKTNENIVKVRDSMRSDCRFTIREMVDELNLSFYTVQ</sequence>
<proteinExistence type="predicted"/>
<dbReference type="Pfam" id="PF17906">
    <property type="entry name" value="HTH_48"/>
    <property type="match status" value="1"/>
</dbReference>
<dbReference type="PANTHER" id="PTHR46060:SF1">
    <property type="entry name" value="MARINER MOS1 TRANSPOSASE-LIKE PROTEIN"/>
    <property type="match status" value="1"/>
</dbReference>
<organism evidence="3 4">
    <name type="scientific">Periplaneta americana</name>
    <name type="common">American cockroach</name>
    <name type="synonym">Blatta americana</name>
    <dbReference type="NCBI Taxonomy" id="6978"/>
    <lineage>
        <taxon>Eukaryota</taxon>
        <taxon>Metazoa</taxon>
        <taxon>Ecdysozoa</taxon>
        <taxon>Arthropoda</taxon>
        <taxon>Hexapoda</taxon>
        <taxon>Insecta</taxon>
        <taxon>Pterygota</taxon>
        <taxon>Neoptera</taxon>
        <taxon>Polyneoptera</taxon>
        <taxon>Dictyoptera</taxon>
        <taxon>Blattodea</taxon>
        <taxon>Blattoidea</taxon>
        <taxon>Blattidae</taxon>
        <taxon>Blattinae</taxon>
        <taxon>Periplaneta</taxon>
    </lineage>
</organism>
<evidence type="ECO:0000259" key="2">
    <source>
        <dbReference type="Pfam" id="PF17906"/>
    </source>
</evidence>
<evidence type="ECO:0000313" key="4">
    <source>
        <dbReference type="Proteomes" id="UP001148838"/>
    </source>
</evidence>
<feature type="compositionally biased region" description="Polar residues" evidence="1">
    <location>
        <begin position="62"/>
        <end position="72"/>
    </location>
</feature>
<dbReference type="Gene3D" id="1.10.10.1450">
    <property type="match status" value="1"/>
</dbReference>
<dbReference type="PANTHER" id="PTHR46060">
    <property type="entry name" value="MARINER MOS1 TRANSPOSASE-LIKE PROTEIN"/>
    <property type="match status" value="1"/>
</dbReference>
<reference evidence="3 4" key="1">
    <citation type="journal article" date="2022" name="Allergy">
        <title>Genome assembly and annotation of Periplaneta americana reveal a comprehensive cockroach allergen profile.</title>
        <authorList>
            <person name="Wang L."/>
            <person name="Xiong Q."/>
            <person name="Saelim N."/>
            <person name="Wang L."/>
            <person name="Nong W."/>
            <person name="Wan A.T."/>
            <person name="Shi M."/>
            <person name="Liu X."/>
            <person name="Cao Q."/>
            <person name="Hui J.H.L."/>
            <person name="Sookrung N."/>
            <person name="Leung T.F."/>
            <person name="Tungtrongchitr A."/>
            <person name="Tsui S.K.W."/>
        </authorList>
    </citation>
    <scope>NUCLEOTIDE SEQUENCE [LARGE SCALE GENOMIC DNA]</scope>
    <source>
        <strain evidence="3">PWHHKU_190912</strain>
    </source>
</reference>